<gene>
    <name evidence="3" type="ORF">PBRA_003844</name>
    <name evidence="4" type="ORF">PLBR_LOCUS1575</name>
</gene>
<dbReference type="Gene3D" id="1.10.10.750">
    <property type="entry name" value="Ypt/Rab-GAP domain of gyp1p, domain 1"/>
    <property type="match status" value="1"/>
</dbReference>
<dbReference type="GO" id="GO:0005096">
    <property type="term" value="F:GTPase activator activity"/>
    <property type="evidence" value="ECO:0007669"/>
    <property type="project" value="TreeGrafter"/>
</dbReference>
<feature type="compositionally biased region" description="Low complexity" evidence="1">
    <location>
        <begin position="45"/>
        <end position="58"/>
    </location>
</feature>
<dbReference type="SMART" id="SM00164">
    <property type="entry name" value="TBC"/>
    <property type="match status" value="1"/>
</dbReference>
<evidence type="ECO:0000259" key="2">
    <source>
        <dbReference type="PROSITE" id="PS50086"/>
    </source>
</evidence>
<dbReference type="OMA" id="SCYNIFN"/>
<dbReference type="Pfam" id="PF00566">
    <property type="entry name" value="RabGAP-TBC"/>
    <property type="match status" value="1"/>
</dbReference>
<dbReference type="SUPFAM" id="SSF47923">
    <property type="entry name" value="Ypt/Rab-GAP domain of gyp1p"/>
    <property type="match status" value="2"/>
</dbReference>
<dbReference type="EMBL" id="CDSF01000002">
    <property type="protein sequence ID" value="CEO95032.1"/>
    <property type="molecule type" value="Genomic_DNA"/>
</dbReference>
<dbReference type="InterPro" id="IPR000195">
    <property type="entry name" value="Rab-GAP-TBC_dom"/>
</dbReference>
<accession>A0A0G4IIS7</accession>
<dbReference type="Gene3D" id="1.10.472.80">
    <property type="entry name" value="Ypt/Rab-GAP domain of gyp1p, domain 3"/>
    <property type="match status" value="1"/>
</dbReference>
<dbReference type="PROSITE" id="PS50086">
    <property type="entry name" value="TBC_RABGAP"/>
    <property type="match status" value="1"/>
</dbReference>
<feature type="domain" description="Rab-GAP TBC" evidence="2">
    <location>
        <begin position="82"/>
        <end position="309"/>
    </location>
</feature>
<feature type="region of interest" description="Disordered" evidence="1">
    <location>
        <begin position="1"/>
        <end position="58"/>
    </location>
</feature>
<dbReference type="STRING" id="37360.A0A0G4IIS7"/>
<proteinExistence type="predicted"/>
<dbReference type="InterPro" id="IPR035969">
    <property type="entry name" value="Rab-GAP_TBC_sf"/>
</dbReference>
<protein>
    <recommendedName>
        <fullName evidence="2">Rab-GAP TBC domain-containing protein</fullName>
    </recommendedName>
</protein>
<evidence type="ECO:0000256" key="1">
    <source>
        <dbReference type="SAM" id="MobiDB-lite"/>
    </source>
</evidence>
<evidence type="ECO:0000313" key="5">
    <source>
        <dbReference type="Proteomes" id="UP000039324"/>
    </source>
</evidence>
<dbReference type="PANTHER" id="PTHR22957:SF26">
    <property type="entry name" value="LD44506P"/>
    <property type="match status" value="1"/>
</dbReference>
<keyword evidence="5" id="KW-1185">Reference proteome</keyword>
<reference evidence="4 6" key="2">
    <citation type="submission" date="2018-03" db="EMBL/GenBank/DDBJ databases">
        <authorList>
            <person name="Fogelqvist J."/>
        </authorList>
    </citation>
    <scope>NUCLEOTIDE SEQUENCE [LARGE SCALE GENOMIC DNA]</scope>
</reference>
<organism evidence="3 5">
    <name type="scientific">Plasmodiophora brassicae</name>
    <name type="common">Clubroot disease agent</name>
    <dbReference type="NCBI Taxonomy" id="37360"/>
    <lineage>
        <taxon>Eukaryota</taxon>
        <taxon>Sar</taxon>
        <taxon>Rhizaria</taxon>
        <taxon>Endomyxa</taxon>
        <taxon>Phytomyxea</taxon>
        <taxon>Plasmodiophorida</taxon>
        <taxon>Plasmodiophoridae</taxon>
        <taxon>Plasmodiophora</taxon>
    </lineage>
</organism>
<dbReference type="EMBL" id="OVEO01000002">
    <property type="protein sequence ID" value="SPQ94360.1"/>
    <property type="molecule type" value="Genomic_DNA"/>
</dbReference>
<reference evidence="3 5" key="1">
    <citation type="submission" date="2015-02" db="EMBL/GenBank/DDBJ databases">
        <authorList>
            <person name="Chooi Y.-H."/>
        </authorList>
    </citation>
    <scope>NUCLEOTIDE SEQUENCE [LARGE SCALE GENOMIC DNA]</scope>
    <source>
        <strain evidence="3">E3</strain>
    </source>
</reference>
<keyword evidence="4" id="KW-0496">Mitochondrion</keyword>
<feature type="compositionally biased region" description="Low complexity" evidence="1">
    <location>
        <begin position="9"/>
        <end position="22"/>
    </location>
</feature>
<evidence type="ECO:0000313" key="4">
    <source>
        <dbReference type="EMBL" id="SPQ94360.1"/>
    </source>
</evidence>
<dbReference type="Proteomes" id="UP000039324">
    <property type="component" value="Unassembled WGS sequence"/>
</dbReference>
<name>A0A0G4IIS7_PLABS</name>
<dbReference type="Gene3D" id="1.10.8.270">
    <property type="entry name" value="putative rabgap domain of human tbc1 domain family member 14 like domains"/>
    <property type="match status" value="1"/>
</dbReference>
<dbReference type="PANTHER" id="PTHR22957">
    <property type="entry name" value="TBC1 DOMAIN FAMILY MEMBER GTPASE-ACTIVATING PROTEIN"/>
    <property type="match status" value="1"/>
</dbReference>
<dbReference type="Proteomes" id="UP000290189">
    <property type="component" value="Unassembled WGS sequence"/>
</dbReference>
<evidence type="ECO:0000313" key="6">
    <source>
        <dbReference type="Proteomes" id="UP000290189"/>
    </source>
</evidence>
<sequence length="377" mass="42946">MFSGGNGLSSSPHARSASTSPAVGVAQRQSLRSVTSSVSPEKKAAAAAESPSSSPARAARLQRLLSEKEIDLDKLRKLCWTGIAPEYRAHAWLVMLHVLPVAPDQWPAMVQKRLNSYRELVQGNYNLDESQQTAQMHNTLKQIQKDAPRTHPDLPVFQHPRIQELLVRLLYIWAVRHPATGYVQGMNDLVSPFIYVFLADHCKGIFEDINLDSIDDAALELVESRSFFCFSKISDLIPDNYLFGQPGIQRMLYRFEQLVKRIEAPLYNHLIETDVQFLQFGFRWMNCYLIREMPLDMIVRLWDTYISDDQNAGFTAFHVYATTSLLVYYGPQLMGLNFPDILMFLQNLPTRSLTPQDVDSILSQAFVYQSLFSSTKF</sequence>
<dbReference type="AlphaFoldDB" id="A0A0G4IIS7"/>
<evidence type="ECO:0000313" key="3">
    <source>
        <dbReference type="EMBL" id="CEO95032.1"/>
    </source>
</evidence>
<dbReference type="OrthoDB" id="26371at2759"/>
<geneLocation type="mitochondrion" evidence="4"/>